<reference evidence="2" key="1">
    <citation type="submission" date="2024-06" db="EMBL/GenBank/DDBJ databases">
        <title>Caulobacter inopinatus, sp. nov.</title>
        <authorList>
            <person name="Donachie S.P."/>
        </authorList>
    </citation>
    <scope>NUCLEOTIDE SEQUENCE</scope>
    <source>
        <strain evidence="2">73W</strain>
    </source>
</reference>
<dbReference type="EMBL" id="CP158375">
    <property type="protein sequence ID" value="XDO96357.1"/>
    <property type="molecule type" value="Genomic_DNA"/>
</dbReference>
<name>A0AB39KS29_9CAUL</name>
<dbReference type="RefSeq" id="WP_369059209.1">
    <property type="nucleotide sequence ID" value="NZ_CP158375.1"/>
</dbReference>
<proteinExistence type="predicted"/>
<evidence type="ECO:0000256" key="1">
    <source>
        <dbReference type="SAM" id="MobiDB-lite"/>
    </source>
</evidence>
<feature type="region of interest" description="Disordered" evidence="1">
    <location>
        <begin position="1"/>
        <end position="88"/>
    </location>
</feature>
<feature type="compositionally biased region" description="Basic and acidic residues" evidence="1">
    <location>
        <begin position="1"/>
        <end position="13"/>
    </location>
</feature>
<accession>A0AB39KS29</accession>
<organism evidence="2">
    <name type="scientific">Caulobacter sp. 73W</name>
    <dbReference type="NCBI Taxonomy" id="3161137"/>
    <lineage>
        <taxon>Bacteria</taxon>
        <taxon>Pseudomonadati</taxon>
        <taxon>Pseudomonadota</taxon>
        <taxon>Alphaproteobacteria</taxon>
        <taxon>Caulobacterales</taxon>
        <taxon>Caulobacteraceae</taxon>
        <taxon>Caulobacter</taxon>
    </lineage>
</organism>
<feature type="compositionally biased region" description="Basic and acidic residues" evidence="1">
    <location>
        <begin position="62"/>
        <end position="72"/>
    </location>
</feature>
<evidence type="ECO:0000313" key="2">
    <source>
        <dbReference type="EMBL" id="XDO96357.1"/>
    </source>
</evidence>
<sequence length="88" mass="9852">MTPEVDYKFHDPLPRQPELDDGAIRRLAADETIDEDEDLDDEELDEDDEDEESSTVPPSDLSQEKQLDHGLKETFPASDPVSINPGAD</sequence>
<protein>
    <submittedName>
        <fullName evidence="2">Uncharacterized protein</fullName>
    </submittedName>
</protein>
<dbReference type="AlphaFoldDB" id="A0AB39KS29"/>
<gene>
    <name evidence="2" type="ORF">ABOZ73_16505</name>
</gene>
<feature type="compositionally biased region" description="Acidic residues" evidence="1">
    <location>
        <begin position="31"/>
        <end position="53"/>
    </location>
</feature>